<protein>
    <submittedName>
        <fullName evidence="2">Abortive infection family protein</fullName>
    </submittedName>
</protein>
<accession>A0ABW4Q2W6</accession>
<dbReference type="EMBL" id="JBHUFL010000003">
    <property type="protein sequence ID" value="MFD1836275.1"/>
    <property type="molecule type" value="Genomic_DNA"/>
</dbReference>
<gene>
    <name evidence="2" type="ORF">ACFSDA_14500</name>
</gene>
<evidence type="ECO:0000313" key="2">
    <source>
        <dbReference type="EMBL" id="MFD1836275.1"/>
    </source>
</evidence>
<keyword evidence="3" id="KW-1185">Reference proteome</keyword>
<dbReference type="Pfam" id="PF14355">
    <property type="entry name" value="Abi_C"/>
    <property type="match status" value="1"/>
</dbReference>
<reference evidence="3" key="1">
    <citation type="journal article" date="2019" name="Int. J. Syst. Evol. Microbiol.">
        <title>The Global Catalogue of Microorganisms (GCM) 10K type strain sequencing project: providing services to taxonomists for standard genome sequencing and annotation.</title>
        <authorList>
            <consortium name="The Broad Institute Genomics Platform"/>
            <consortium name="The Broad Institute Genome Sequencing Center for Infectious Disease"/>
            <person name="Wu L."/>
            <person name="Ma J."/>
        </authorList>
    </citation>
    <scope>NUCLEOTIDE SEQUENCE [LARGE SCALE GENOMIC DNA]</scope>
    <source>
        <strain evidence="3">JCM 11650</strain>
    </source>
</reference>
<evidence type="ECO:0000259" key="1">
    <source>
        <dbReference type="Pfam" id="PF14355"/>
    </source>
</evidence>
<feature type="domain" description="Abortive infection protein-like C-terminal" evidence="1">
    <location>
        <begin position="184"/>
        <end position="261"/>
    </location>
</feature>
<name>A0ABW4Q2W6_9MICO</name>
<comment type="caution">
    <text evidence="2">The sequence shown here is derived from an EMBL/GenBank/DDBJ whole genome shotgun (WGS) entry which is preliminary data.</text>
</comment>
<organism evidence="2 3">
    <name type="scientific">Brachybacterium rhamnosum</name>
    <dbReference type="NCBI Taxonomy" id="173361"/>
    <lineage>
        <taxon>Bacteria</taxon>
        <taxon>Bacillati</taxon>
        <taxon>Actinomycetota</taxon>
        <taxon>Actinomycetes</taxon>
        <taxon>Micrococcales</taxon>
        <taxon>Dermabacteraceae</taxon>
        <taxon>Brachybacterium</taxon>
    </lineage>
</organism>
<dbReference type="InterPro" id="IPR026001">
    <property type="entry name" value="Abi-like_C"/>
</dbReference>
<dbReference type="Proteomes" id="UP001597280">
    <property type="component" value="Unassembled WGS sequence"/>
</dbReference>
<dbReference type="RefSeq" id="WP_343905668.1">
    <property type="nucleotide sequence ID" value="NZ_BAAAIS010000003.1"/>
</dbReference>
<sequence>MTPSWTFEVAHALRLLMEDSWYPSHTGLDDILSRRSINVPRADDRGENLNKPRRLRAAFEAAETQGEDAVKWLVNDIVEEMRFQNVFAHPAPGRLELIEKLRTALAAAGATLDVDGRIQSKFVGPDIAAGGRNTVDRLQALLRKDDLDPGSILGTSKDLLEATAKHLLHEYDPDARPGDMPGIVPQAMRAAGLATKPSEIASPNAKAIAGLRDQVVKTAAAVAPLRNKGGDGHGHLEPTDVSPQLADYIRHLTLAAVAYLLSSVDGSPHEI</sequence>
<proteinExistence type="predicted"/>
<evidence type="ECO:0000313" key="3">
    <source>
        <dbReference type="Proteomes" id="UP001597280"/>
    </source>
</evidence>